<keyword evidence="1" id="KW-0472">Membrane</keyword>
<sequence length="113" mass="12422">MNKFWMITLGIVAGIVALSNLGPIIGLAVSGLIVYMGLHYYLKSVSTAARVWWAFVGIIGAISAISNVPAIIGVAALVALWAIYRKWNEEPVTVSKINDPFTNFERQWDKLTK</sequence>
<accession>A0A3M8P8T5</accession>
<dbReference type="RefSeq" id="WP_123164628.1">
    <property type="nucleotide sequence ID" value="NZ_RIAX01000003.1"/>
</dbReference>
<gene>
    <name evidence="2" type="ORF">EEX84_05640</name>
</gene>
<keyword evidence="3" id="KW-1185">Reference proteome</keyword>
<keyword evidence="1" id="KW-0812">Transmembrane</keyword>
<dbReference type="Proteomes" id="UP000275473">
    <property type="component" value="Unassembled WGS sequence"/>
</dbReference>
<dbReference type="OrthoDB" id="2971941at2"/>
<dbReference type="AlphaFoldDB" id="A0A3M8P8T5"/>
<name>A0A3M8P8T5_9BACL</name>
<evidence type="ECO:0000256" key="1">
    <source>
        <dbReference type="SAM" id="Phobius"/>
    </source>
</evidence>
<proteinExistence type="predicted"/>
<reference evidence="2 3" key="1">
    <citation type="journal article" date="2018" name="Int. J. Syst. Evol. Microbiol.">
        <title>Planococcus salinus sp. nov., a moderately halophilic bacterium isolated from a saline-alkali soil.</title>
        <authorList>
            <person name="Gan L."/>
        </authorList>
    </citation>
    <scope>NUCLEOTIDE SEQUENCE [LARGE SCALE GENOMIC DNA]</scope>
    <source>
        <strain evidence="2 3">LCB217</strain>
    </source>
</reference>
<organism evidence="2 3">
    <name type="scientific">Planococcus salinus</name>
    <dbReference type="NCBI Taxonomy" id="1848460"/>
    <lineage>
        <taxon>Bacteria</taxon>
        <taxon>Bacillati</taxon>
        <taxon>Bacillota</taxon>
        <taxon>Bacilli</taxon>
        <taxon>Bacillales</taxon>
        <taxon>Caryophanaceae</taxon>
        <taxon>Planococcus</taxon>
    </lineage>
</organism>
<comment type="caution">
    <text evidence="2">The sequence shown here is derived from an EMBL/GenBank/DDBJ whole genome shotgun (WGS) entry which is preliminary data.</text>
</comment>
<dbReference type="EMBL" id="RIAX01000003">
    <property type="protein sequence ID" value="RNF40119.1"/>
    <property type="molecule type" value="Genomic_DNA"/>
</dbReference>
<feature type="transmembrane region" description="Helical" evidence="1">
    <location>
        <begin position="7"/>
        <end position="38"/>
    </location>
</feature>
<keyword evidence="1" id="KW-1133">Transmembrane helix</keyword>
<protein>
    <submittedName>
        <fullName evidence="2">ABC transporter permease</fullName>
    </submittedName>
</protein>
<feature type="transmembrane region" description="Helical" evidence="1">
    <location>
        <begin position="50"/>
        <end position="83"/>
    </location>
</feature>
<evidence type="ECO:0000313" key="3">
    <source>
        <dbReference type="Proteomes" id="UP000275473"/>
    </source>
</evidence>
<evidence type="ECO:0000313" key="2">
    <source>
        <dbReference type="EMBL" id="RNF40119.1"/>
    </source>
</evidence>